<dbReference type="InterPro" id="IPR018305">
    <property type="entry name" value="Ribosomal_m50"/>
</dbReference>
<sequence length="393" mass="43148">MRRIARLGQPSAWQCSASRQLIAPLSTQCAAAGAAPLSTAQVATRTTSACSMRLYSQKTSLPQSLSDEPTPSSTKNLGRDELSQSELESLAETAAEEYRTLEGTFRPPPARRTAVSADQVKDPSYNPAVSAAGLSTVGGLENWWDRRENWDKSGDFAGFKAKKKIQDPRVLETAVRRAVVETIVLKRAGREGEMTAIWPIGAAEELARALALDVQCNSSGEATLVGDHGAVAEDLSWEVQETRDSERPASSGIPMCSVEEATAYLKSWDPTWTHFPLADPNVKFAITKRIFQLTGQLIPDHKLAAISNVSSLLATFRKPPKPKTLTEDIQKHGQQLVRLSNVAFSPKQVTRGDKAKAIGQYKLIEEEFRKRDLHHGHLSVPATREKYWFKGEA</sequence>
<protein>
    <recommendedName>
        <fullName evidence="6">Large ribosomal subunit protein mL50</fullName>
    </recommendedName>
</protein>
<dbReference type="KEGG" id="pfy:PFICI_15270"/>
<gene>
    <name evidence="8" type="ORF">PFICI_15270</name>
</gene>
<dbReference type="eggNOG" id="ENOG502S9FC">
    <property type="taxonomic scope" value="Eukaryota"/>
</dbReference>
<name>W3WGP3_PESFW</name>
<feature type="compositionally biased region" description="Polar residues" evidence="7">
    <location>
        <begin position="58"/>
        <end position="76"/>
    </location>
</feature>
<dbReference type="GeneID" id="19280283"/>
<dbReference type="GO" id="GO:0005840">
    <property type="term" value="C:ribosome"/>
    <property type="evidence" value="ECO:0007669"/>
    <property type="project" value="UniProtKB-KW"/>
</dbReference>
<keyword evidence="9" id="KW-1185">Reference proteome</keyword>
<evidence type="ECO:0000256" key="1">
    <source>
        <dbReference type="ARBA" id="ARBA00004173"/>
    </source>
</evidence>
<keyword evidence="4" id="KW-0496">Mitochondrion</keyword>
<feature type="region of interest" description="Disordered" evidence="7">
    <location>
        <begin position="99"/>
        <end position="121"/>
    </location>
</feature>
<dbReference type="HOGENOM" id="CLU_034472_0_0_1"/>
<evidence type="ECO:0000256" key="3">
    <source>
        <dbReference type="ARBA" id="ARBA00022980"/>
    </source>
</evidence>
<evidence type="ECO:0000256" key="2">
    <source>
        <dbReference type="ARBA" id="ARBA00008860"/>
    </source>
</evidence>
<dbReference type="Pfam" id="PF10501">
    <property type="entry name" value="Ribosomal_L50"/>
    <property type="match status" value="1"/>
</dbReference>
<proteinExistence type="inferred from homology"/>
<dbReference type="InParanoid" id="W3WGP3"/>
<evidence type="ECO:0000313" key="8">
    <source>
        <dbReference type="EMBL" id="ETS73095.1"/>
    </source>
</evidence>
<dbReference type="Proteomes" id="UP000030651">
    <property type="component" value="Unassembled WGS sequence"/>
</dbReference>
<evidence type="ECO:0000256" key="6">
    <source>
        <dbReference type="ARBA" id="ARBA00035183"/>
    </source>
</evidence>
<evidence type="ECO:0000256" key="7">
    <source>
        <dbReference type="SAM" id="MobiDB-lite"/>
    </source>
</evidence>
<dbReference type="GO" id="GO:1990904">
    <property type="term" value="C:ribonucleoprotein complex"/>
    <property type="evidence" value="ECO:0007669"/>
    <property type="project" value="UniProtKB-KW"/>
</dbReference>
<evidence type="ECO:0000256" key="5">
    <source>
        <dbReference type="ARBA" id="ARBA00023274"/>
    </source>
</evidence>
<feature type="region of interest" description="Disordered" evidence="7">
    <location>
        <begin position="58"/>
        <end position="85"/>
    </location>
</feature>
<dbReference type="EMBL" id="KI912124">
    <property type="protein sequence ID" value="ETS73095.1"/>
    <property type="molecule type" value="Genomic_DNA"/>
</dbReference>
<dbReference type="AlphaFoldDB" id="W3WGP3"/>
<comment type="similarity">
    <text evidence="2">Belongs to the mitochondrion-specific ribosomal protein mL50 family.</text>
</comment>
<dbReference type="OrthoDB" id="6220758at2759"/>
<evidence type="ECO:0000313" key="9">
    <source>
        <dbReference type="Proteomes" id="UP000030651"/>
    </source>
</evidence>
<comment type="subcellular location">
    <subcellularLocation>
        <location evidence="1">Mitochondrion</location>
    </subcellularLocation>
</comment>
<dbReference type="GO" id="GO:0005739">
    <property type="term" value="C:mitochondrion"/>
    <property type="evidence" value="ECO:0007669"/>
    <property type="project" value="UniProtKB-SubCell"/>
</dbReference>
<dbReference type="STRING" id="1229662.W3WGP3"/>
<reference evidence="9" key="1">
    <citation type="journal article" date="2015" name="BMC Genomics">
        <title>Genomic and transcriptomic analysis of the endophytic fungus Pestalotiopsis fici reveals its lifestyle and high potential for synthesis of natural products.</title>
        <authorList>
            <person name="Wang X."/>
            <person name="Zhang X."/>
            <person name="Liu L."/>
            <person name="Xiang M."/>
            <person name="Wang W."/>
            <person name="Sun X."/>
            <person name="Che Y."/>
            <person name="Guo L."/>
            <person name="Liu G."/>
            <person name="Guo L."/>
            <person name="Wang C."/>
            <person name="Yin W.B."/>
            <person name="Stadler M."/>
            <person name="Zhang X."/>
            <person name="Liu X."/>
        </authorList>
    </citation>
    <scope>NUCLEOTIDE SEQUENCE [LARGE SCALE GENOMIC DNA]</scope>
    <source>
        <strain evidence="9">W106-1 / CGMCC3.15140</strain>
    </source>
</reference>
<dbReference type="OMA" id="PGHWGEE"/>
<organism evidence="8 9">
    <name type="scientific">Pestalotiopsis fici (strain W106-1 / CGMCC3.15140)</name>
    <dbReference type="NCBI Taxonomy" id="1229662"/>
    <lineage>
        <taxon>Eukaryota</taxon>
        <taxon>Fungi</taxon>
        <taxon>Dikarya</taxon>
        <taxon>Ascomycota</taxon>
        <taxon>Pezizomycotina</taxon>
        <taxon>Sordariomycetes</taxon>
        <taxon>Xylariomycetidae</taxon>
        <taxon>Amphisphaeriales</taxon>
        <taxon>Sporocadaceae</taxon>
        <taxon>Pestalotiopsis</taxon>
    </lineage>
</organism>
<keyword evidence="5" id="KW-0687">Ribonucleoprotein</keyword>
<accession>W3WGP3</accession>
<evidence type="ECO:0000256" key="4">
    <source>
        <dbReference type="ARBA" id="ARBA00023128"/>
    </source>
</evidence>
<dbReference type="RefSeq" id="XP_007842042.1">
    <property type="nucleotide sequence ID" value="XM_007843851.1"/>
</dbReference>
<keyword evidence="3" id="KW-0689">Ribosomal protein</keyword>